<organism evidence="11 12">
    <name type="scientific">Gardnerella swidsinskii</name>
    <dbReference type="NCBI Taxonomy" id="2792979"/>
    <lineage>
        <taxon>Bacteria</taxon>
        <taxon>Bacillati</taxon>
        <taxon>Actinomycetota</taxon>
        <taxon>Actinomycetes</taxon>
        <taxon>Bifidobacteriales</taxon>
        <taxon>Bifidobacteriaceae</taxon>
        <taxon>Gardnerella</taxon>
    </lineage>
</organism>
<dbReference type="FunFam" id="3.20.20.70:FF:000016">
    <property type="entry name" value="Triosephosphate isomerase"/>
    <property type="match status" value="1"/>
</dbReference>
<comment type="catalytic activity">
    <reaction evidence="9 10">
        <text>D-glyceraldehyde 3-phosphate = dihydroxyacetone phosphate</text>
        <dbReference type="Rhea" id="RHEA:18585"/>
        <dbReference type="ChEBI" id="CHEBI:57642"/>
        <dbReference type="ChEBI" id="CHEBI:59776"/>
        <dbReference type="EC" id="5.3.1.1"/>
    </reaction>
</comment>
<dbReference type="InterPro" id="IPR035990">
    <property type="entry name" value="TIM_sf"/>
</dbReference>
<dbReference type="PANTHER" id="PTHR21139">
    <property type="entry name" value="TRIOSEPHOSPHATE ISOMERASE"/>
    <property type="match status" value="1"/>
</dbReference>
<evidence type="ECO:0000313" key="12">
    <source>
        <dbReference type="Proteomes" id="UP000235293"/>
    </source>
</evidence>
<dbReference type="InterPro" id="IPR022896">
    <property type="entry name" value="TrioseP_Isoase_bac/euk"/>
</dbReference>
<comment type="subcellular location">
    <subcellularLocation>
        <location evidence="9 10">Cytoplasm</location>
    </subcellularLocation>
</comment>
<dbReference type="SUPFAM" id="SSF51351">
    <property type="entry name" value="Triosephosphate isomerase (TIM)"/>
    <property type="match status" value="1"/>
</dbReference>
<dbReference type="RefSeq" id="WP_064340411.1">
    <property type="nucleotide sequence ID" value="NZ_CP083176.1"/>
</dbReference>
<feature type="binding site" evidence="9">
    <location>
        <begin position="243"/>
        <end position="244"/>
    </location>
    <ligand>
        <name>substrate</name>
    </ligand>
</feature>
<dbReference type="GO" id="GO:0004807">
    <property type="term" value="F:triose-phosphate isomerase activity"/>
    <property type="evidence" value="ECO:0007669"/>
    <property type="project" value="UniProtKB-UniRule"/>
</dbReference>
<dbReference type="EMBL" id="PNGY01000001">
    <property type="protein sequence ID" value="PMC54645.1"/>
    <property type="molecule type" value="Genomic_DNA"/>
</dbReference>
<name>A0A9X7FED2_9BIFI</name>
<dbReference type="NCBIfam" id="TIGR00419">
    <property type="entry name" value="tim"/>
    <property type="match status" value="1"/>
</dbReference>
<dbReference type="GO" id="GO:0006094">
    <property type="term" value="P:gluconeogenesis"/>
    <property type="evidence" value="ECO:0007669"/>
    <property type="project" value="UniProtKB-UniRule"/>
</dbReference>
<feature type="active site" description="Proton acceptor" evidence="9">
    <location>
        <position position="176"/>
    </location>
</feature>
<comment type="similarity">
    <text evidence="2 9 10">Belongs to the triosephosphate isomerase family.</text>
</comment>
<comment type="function">
    <text evidence="9">Involved in the gluconeogenesis. Catalyzes stereospecifically the conversion of dihydroxyacetone phosphate (DHAP) to D-glyceraldehyde-3-phosphate (G3P).</text>
</comment>
<evidence type="ECO:0000256" key="6">
    <source>
        <dbReference type="ARBA" id="ARBA00022490"/>
    </source>
</evidence>
<protein>
    <recommendedName>
        <fullName evidence="4 9">Triosephosphate isomerase</fullName>
        <shortName evidence="9">TIM</shortName>
        <shortName evidence="9">TPI</shortName>
        <ecNumber evidence="3 9">5.3.1.1</ecNumber>
    </recommendedName>
    <alternativeName>
        <fullName evidence="9">Triose-phosphate isomerase</fullName>
    </alternativeName>
</protein>
<evidence type="ECO:0000256" key="9">
    <source>
        <dbReference type="HAMAP-Rule" id="MF_00147"/>
    </source>
</evidence>
<dbReference type="HAMAP" id="MF_00147_B">
    <property type="entry name" value="TIM_B"/>
    <property type="match status" value="1"/>
</dbReference>
<sequence>MVSKRKPLVAGNWKMNFNHREATHFIQKFAWLLRDAHYDYHDCEIALMPSFTSIRSVQVLVESDHLPILYGAQAVSVTAQGAFTGDVSADMLASLGCSMVIVGHSERRKYHPEDDANIVDQVRAVLAAGMQPILCVGESLKERQQGVALDFAVGQVHDVTRDLDAKQAKRLIIAYEPVWAIGTGMVATANSAQEAALAIREDLRVTFGDDVADTVRILYGGSVTSSNASSLIAEPDVDGFLIGGASLDAQELANIVRLTAAQTRLETK</sequence>
<comment type="caution">
    <text evidence="11">The sequence shown here is derived from an EMBL/GenBank/DDBJ whole genome shotgun (WGS) entry which is preliminary data.</text>
</comment>
<evidence type="ECO:0000256" key="8">
    <source>
        <dbReference type="ARBA" id="ARBA00023235"/>
    </source>
</evidence>
<dbReference type="PANTHER" id="PTHR21139:SF42">
    <property type="entry name" value="TRIOSEPHOSPHATE ISOMERASE"/>
    <property type="match status" value="1"/>
</dbReference>
<dbReference type="EC" id="5.3.1.1" evidence="3 9"/>
<dbReference type="GO" id="GO:0046166">
    <property type="term" value="P:glyceraldehyde-3-phosphate biosynthetic process"/>
    <property type="evidence" value="ECO:0007669"/>
    <property type="project" value="TreeGrafter"/>
</dbReference>
<keyword evidence="5 9" id="KW-0312">Gluconeogenesis</keyword>
<dbReference type="Pfam" id="PF00121">
    <property type="entry name" value="TIM"/>
    <property type="match status" value="1"/>
</dbReference>
<dbReference type="Gene3D" id="3.20.20.70">
    <property type="entry name" value="Aldolase class I"/>
    <property type="match status" value="1"/>
</dbReference>
<comment type="subunit">
    <text evidence="9 10">Homodimer.</text>
</comment>
<evidence type="ECO:0000256" key="4">
    <source>
        <dbReference type="ARBA" id="ARBA00019397"/>
    </source>
</evidence>
<comment type="pathway">
    <text evidence="1 9 10">Carbohydrate degradation; glycolysis; D-glyceraldehyde 3-phosphate from glycerone phosphate: step 1/1.</text>
</comment>
<dbReference type="PROSITE" id="PS51440">
    <property type="entry name" value="TIM_2"/>
    <property type="match status" value="1"/>
</dbReference>
<keyword evidence="6 9" id="KW-0963">Cytoplasm</keyword>
<dbReference type="AlphaFoldDB" id="A0A9X7FED2"/>
<comment type="pathway">
    <text evidence="9 10">Carbohydrate biosynthesis; gluconeogenesis.</text>
</comment>
<evidence type="ECO:0000256" key="7">
    <source>
        <dbReference type="ARBA" id="ARBA00023152"/>
    </source>
</evidence>
<keyword evidence="7 9" id="KW-0324">Glycolysis</keyword>
<evidence type="ECO:0000256" key="10">
    <source>
        <dbReference type="RuleBase" id="RU363013"/>
    </source>
</evidence>
<dbReference type="CDD" id="cd00311">
    <property type="entry name" value="TIM"/>
    <property type="match status" value="1"/>
</dbReference>
<feature type="binding site" evidence="9">
    <location>
        <position position="182"/>
    </location>
    <ligand>
        <name>substrate</name>
    </ligand>
</feature>
<feature type="binding site" evidence="9">
    <location>
        <position position="222"/>
    </location>
    <ligand>
        <name>substrate</name>
    </ligand>
</feature>
<dbReference type="GO" id="GO:0006096">
    <property type="term" value="P:glycolytic process"/>
    <property type="evidence" value="ECO:0007669"/>
    <property type="project" value="UniProtKB-UniRule"/>
</dbReference>
<evidence type="ECO:0000256" key="1">
    <source>
        <dbReference type="ARBA" id="ARBA00004680"/>
    </source>
</evidence>
<evidence type="ECO:0000256" key="5">
    <source>
        <dbReference type="ARBA" id="ARBA00022432"/>
    </source>
</evidence>
<dbReference type="PROSITE" id="PS00171">
    <property type="entry name" value="TIM_1"/>
    <property type="match status" value="1"/>
</dbReference>
<feature type="active site" description="Electrophile" evidence="9">
    <location>
        <position position="104"/>
    </location>
</feature>
<evidence type="ECO:0000313" key="11">
    <source>
        <dbReference type="EMBL" id="PMC54645.1"/>
    </source>
</evidence>
<proteinExistence type="inferred from homology"/>
<feature type="binding site" evidence="9">
    <location>
        <begin position="12"/>
        <end position="14"/>
    </location>
    <ligand>
        <name>substrate</name>
    </ligand>
</feature>
<dbReference type="InterPro" id="IPR020861">
    <property type="entry name" value="Triosephosphate_isomerase_AS"/>
</dbReference>
<dbReference type="InterPro" id="IPR013785">
    <property type="entry name" value="Aldolase_TIM"/>
</dbReference>
<evidence type="ECO:0000256" key="3">
    <source>
        <dbReference type="ARBA" id="ARBA00011940"/>
    </source>
</evidence>
<gene>
    <name evidence="9" type="primary">tpiA</name>
    <name evidence="11" type="ORF">CJ213_00365</name>
</gene>
<dbReference type="InterPro" id="IPR000652">
    <property type="entry name" value="Triosephosphate_isomerase"/>
</dbReference>
<reference evidence="11 12" key="1">
    <citation type="submission" date="2017-09" db="EMBL/GenBank/DDBJ databases">
        <title>Bacterial strain isolated from the female urinary microbiota.</title>
        <authorList>
            <person name="Thomas-White K."/>
            <person name="Kumar N."/>
            <person name="Forster S."/>
            <person name="Putonti C."/>
            <person name="Lawley T."/>
            <person name="Wolfe A.J."/>
        </authorList>
    </citation>
    <scope>NUCLEOTIDE SEQUENCE [LARGE SCALE GENOMIC DNA]</scope>
    <source>
        <strain evidence="11 12">UMB0411</strain>
    </source>
</reference>
<dbReference type="GO" id="GO:0005829">
    <property type="term" value="C:cytosol"/>
    <property type="evidence" value="ECO:0007669"/>
    <property type="project" value="TreeGrafter"/>
</dbReference>
<evidence type="ECO:0000256" key="2">
    <source>
        <dbReference type="ARBA" id="ARBA00007422"/>
    </source>
</evidence>
<accession>A0A9X7FED2</accession>
<keyword evidence="8 9" id="KW-0413">Isomerase</keyword>
<dbReference type="Proteomes" id="UP000235293">
    <property type="component" value="Unassembled WGS sequence"/>
</dbReference>
<dbReference type="GO" id="GO:0019563">
    <property type="term" value="P:glycerol catabolic process"/>
    <property type="evidence" value="ECO:0007669"/>
    <property type="project" value="TreeGrafter"/>
</dbReference>